<evidence type="ECO:0000313" key="2">
    <source>
        <dbReference type="EMBL" id="ELY68908.1"/>
    </source>
</evidence>
<accession>L9Y7J0</accession>
<name>L9Y7J0_9EURY</name>
<organism evidence="2 3">
    <name type="scientific">Natrinema versiforme JCM 10478</name>
    <dbReference type="NCBI Taxonomy" id="1227496"/>
    <lineage>
        <taxon>Archaea</taxon>
        <taxon>Methanobacteriati</taxon>
        <taxon>Methanobacteriota</taxon>
        <taxon>Stenosarchaea group</taxon>
        <taxon>Halobacteria</taxon>
        <taxon>Halobacteriales</taxon>
        <taxon>Natrialbaceae</taxon>
        <taxon>Natrinema</taxon>
    </lineage>
</organism>
<evidence type="ECO:0000256" key="1">
    <source>
        <dbReference type="SAM" id="MobiDB-lite"/>
    </source>
</evidence>
<dbReference type="Proteomes" id="UP000011632">
    <property type="component" value="Unassembled WGS sequence"/>
</dbReference>
<feature type="compositionally biased region" description="Basic and acidic residues" evidence="1">
    <location>
        <begin position="56"/>
        <end position="66"/>
    </location>
</feature>
<dbReference type="PATRIC" id="fig|1227496.3.peg.1223"/>
<dbReference type="RefSeq" id="WP_006430270.1">
    <property type="nucleotide sequence ID" value="NZ_AOID01000019.1"/>
</dbReference>
<gene>
    <name evidence="2" type="ORF">C489_06063</name>
</gene>
<feature type="region of interest" description="Disordered" evidence="1">
    <location>
        <begin position="56"/>
        <end position="79"/>
    </location>
</feature>
<sequence length="146" mass="16599">MTDSETVRRALEEMYYTYTESQFRDRKVPASIPAQLRFTGDVDQDTDRFHNALEERGYSPLDHRPDQTIGGRCGGGNTPYYDGEICSTETYERLRVWVGRGSVVRLFPHDDYVPSADELGQVLDAVEAGFDSTLEHEPIERDGDSE</sequence>
<evidence type="ECO:0000313" key="3">
    <source>
        <dbReference type="Proteomes" id="UP000011632"/>
    </source>
</evidence>
<proteinExistence type="predicted"/>
<comment type="caution">
    <text evidence="2">The sequence shown here is derived from an EMBL/GenBank/DDBJ whole genome shotgun (WGS) entry which is preliminary data.</text>
</comment>
<dbReference type="STRING" id="1227496.C489_06063"/>
<dbReference type="EMBL" id="AOID01000019">
    <property type="protein sequence ID" value="ELY68908.1"/>
    <property type="molecule type" value="Genomic_DNA"/>
</dbReference>
<protein>
    <submittedName>
        <fullName evidence="2">Uncharacterized protein</fullName>
    </submittedName>
</protein>
<reference evidence="2 3" key="1">
    <citation type="journal article" date="2014" name="PLoS Genet.">
        <title>Phylogenetically driven sequencing of extremely halophilic archaea reveals strategies for static and dynamic osmo-response.</title>
        <authorList>
            <person name="Becker E.A."/>
            <person name="Seitzer P.M."/>
            <person name="Tritt A."/>
            <person name="Larsen D."/>
            <person name="Krusor M."/>
            <person name="Yao A.I."/>
            <person name="Wu D."/>
            <person name="Madern D."/>
            <person name="Eisen J.A."/>
            <person name="Darling A.E."/>
            <person name="Facciotti M.T."/>
        </authorList>
    </citation>
    <scope>NUCLEOTIDE SEQUENCE [LARGE SCALE GENOMIC DNA]</scope>
    <source>
        <strain evidence="2 3">JCM 10478</strain>
    </source>
</reference>
<dbReference type="AlphaFoldDB" id="L9Y7J0"/>
<keyword evidence="3" id="KW-1185">Reference proteome</keyword>